<proteinExistence type="predicted"/>
<gene>
    <name evidence="2" type="ORF">UFOVP693_12</name>
</gene>
<name>A0A6J5NBZ0_9CAUD</name>
<protein>
    <submittedName>
        <fullName evidence="2">Uncharacterized protein</fullName>
    </submittedName>
</protein>
<organism evidence="2">
    <name type="scientific">uncultured Caudovirales phage</name>
    <dbReference type="NCBI Taxonomy" id="2100421"/>
    <lineage>
        <taxon>Viruses</taxon>
        <taxon>Duplodnaviria</taxon>
        <taxon>Heunggongvirae</taxon>
        <taxon>Uroviricota</taxon>
        <taxon>Caudoviricetes</taxon>
        <taxon>Peduoviridae</taxon>
        <taxon>Maltschvirus</taxon>
        <taxon>Maltschvirus maltsch</taxon>
    </lineage>
</organism>
<sequence>MANLDLVKIGNMAARQIEAIKRFQADKVFPGSKLAASVRVVARVSDNGIGFTTTSVSYGKYQNKGTYGRRRKTGVFDPNPPRRGRSRTWNPKGIAPSFWNTLPPSAITGIKRIMIKAMKDFVKASLPKAFTIKVR</sequence>
<evidence type="ECO:0000256" key="1">
    <source>
        <dbReference type="SAM" id="MobiDB-lite"/>
    </source>
</evidence>
<accession>A0A6J5NBZ0</accession>
<reference evidence="2" key="1">
    <citation type="submission" date="2020-04" db="EMBL/GenBank/DDBJ databases">
        <authorList>
            <person name="Chiriac C."/>
            <person name="Salcher M."/>
            <person name="Ghai R."/>
            <person name="Kavagutti S V."/>
        </authorList>
    </citation>
    <scope>NUCLEOTIDE SEQUENCE</scope>
</reference>
<feature type="region of interest" description="Disordered" evidence="1">
    <location>
        <begin position="69"/>
        <end position="90"/>
    </location>
</feature>
<dbReference type="EMBL" id="LR796650">
    <property type="protein sequence ID" value="CAB4157220.1"/>
    <property type="molecule type" value="Genomic_DNA"/>
</dbReference>
<evidence type="ECO:0000313" key="2">
    <source>
        <dbReference type="EMBL" id="CAB4157220.1"/>
    </source>
</evidence>